<gene>
    <name evidence="1" type="ORF">GCM10007043_17670</name>
</gene>
<dbReference type="Proteomes" id="UP000637720">
    <property type="component" value="Unassembled WGS sequence"/>
</dbReference>
<reference evidence="1" key="1">
    <citation type="journal article" date="2014" name="Int. J. Syst. Evol. Microbiol.">
        <title>Complete genome sequence of Corynebacterium casei LMG S-19264T (=DSM 44701T), isolated from a smear-ripened cheese.</title>
        <authorList>
            <consortium name="US DOE Joint Genome Institute (JGI-PGF)"/>
            <person name="Walter F."/>
            <person name="Albersmeier A."/>
            <person name="Kalinowski J."/>
            <person name="Ruckert C."/>
        </authorList>
    </citation>
    <scope>NUCLEOTIDE SEQUENCE</scope>
    <source>
        <strain evidence="1">JCM 14719</strain>
    </source>
</reference>
<name>A0A8J3B8X5_9BACI</name>
<evidence type="ECO:0008006" key="3">
    <source>
        <dbReference type="Google" id="ProtNLM"/>
    </source>
</evidence>
<comment type="caution">
    <text evidence="1">The sequence shown here is derived from an EMBL/GenBank/DDBJ whole genome shotgun (WGS) entry which is preliminary data.</text>
</comment>
<keyword evidence="2" id="KW-1185">Reference proteome</keyword>
<organism evidence="1 2">
    <name type="scientific">Calditerricola satsumensis</name>
    <dbReference type="NCBI Taxonomy" id="373054"/>
    <lineage>
        <taxon>Bacteria</taxon>
        <taxon>Bacillati</taxon>
        <taxon>Bacillota</taxon>
        <taxon>Bacilli</taxon>
        <taxon>Bacillales</taxon>
        <taxon>Bacillaceae</taxon>
        <taxon>Calditerricola</taxon>
    </lineage>
</organism>
<accession>A0A8J3B8X5</accession>
<dbReference type="EMBL" id="BMOF01000039">
    <property type="protein sequence ID" value="GGK04049.1"/>
    <property type="molecule type" value="Genomic_DNA"/>
</dbReference>
<sequence length="450" mass="48221">MQIFAHTLPLVSKAGTLMPPPLSLRPGQVVLATVVQVYGEQALVRIGEYVLRAALSVPLEPGARVWLQVQDAAWPLVLRVLPPLPREAGHSGSSRAPNEAAILRALGLPADDAALRALRALVAAELPVTREAVEALRAYLVARGGTLTETETSAALAALLRGLPLTPATVEALHAFSFGPGLAALWVRFVEAAQAQLAGRGDAAAASAPVPDGREAGGNAVAALLAQLLQLGPRVFLRAERPKPDCLRRALRLLGLELETTFAARRRHGAPEEENAAETLKGLLLRLLEHEASLSEPLRQAAQQLLRHLVGQQLALLSDPQAPFVHAILQLPLPFGDPRETATLHVAARKEGAKVDADCLHLYLSLPLPHCGDTAVAADVYEGHLTVTVWTRHPGAEDAVHRWAPWFAERLAACGFRLCALRWKPLDGDPEKTPPVLPAIIRYKGVDVRV</sequence>
<reference evidence="1" key="2">
    <citation type="submission" date="2020-09" db="EMBL/GenBank/DDBJ databases">
        <authorList>
            <person name="Sun Q."/>
            <person name="Ohkuma M."/>
        </authorList>
    </citation>
    <scope>NUCLEOTIDE SEQUENCE</scope>
    <source>
        <strain evidence="1">JCM 14719</strain>
    </source>
</reference>
<evidence type="ECO:0000313" key="2">
    <source>
        <dbReference type="Proteomes" id="UP000637720"/>
    </source>
</evidence>
<evidence type="ECO:0000313" key="1">
    <source>
        <dbReference type="EMBL" id="GGK04049.1"/>
    </source>
</evidence>
<proteinExistence type="predicted"/>
<dbReference type="AlphaFoldDB" id="A0A8J3B8X5"/>
<protein>
    <recommendedName>
        <fullName evidence="3">Flagellar hook-length control protein FliK</fullName>
    </recommendedName>
</protein>
<dbReference type="RefSeq" id="WP_188817694.1">
    <property type="nucleotide sequence ID" value="NZ_BMOF01000039.1"/>
</dbReference>